<evidence type="ECO:0000256" key="5">
    <source>
        <dbReference type="ARBA" id="ARBA00023306"/>
    </source>
</evidence>
<feature type="region of interest" description="Disordered" evidence="8">
    <location>
        <begin position="429"/>
        <end position="476"/>
    </location>
</feature>
<evidence type="ECO:0000256" key="1">
    <source>
        <dbReference type="ARBA" id="ARBA00011065"/>
    </source>
</evidence>
<proteinExistence type="inferred from homology"/>
<keyword evidence="7" id="KW-0175">Coiled coil</keyword>
<comment type="catalytic activity">
    <reaction evidence="6">
        <text>O-phospho-L-tyrosyl-[protein] + H2O = L-tyrosyl-[protein] + phosphate</text>
        <dbReference type="Rhea" id="RHEA:10684"/>
        <dbReference type="Rhea" id="RHEA-COMP:10136"/>
        <dbReference type="Rhea" id="RHEA-COMP:20101"/>
        <dbReference type="ChEBI" id="CHEBI:15377"/>
        <dbReference type="ChEBI" id="CHEBI:43474"/>
        <dbReference type="ChEBI" id="CHEBI:46858"/>
        <dbReference type="ChEBI" id="CHEBI:61978"/>
        <dbReference type="EC" id="3.1.3.48"/>
    </reaction>
</comment>
<dbReference type="PROSITE" id="PS50206">
    <property type="entry name" value="RHODANESE_3"/>
    <property type="match status" value="1"/>
</dbReference>
<name>A0ABR4NVT1_9SACH</name>
<dbReference type="PANTHER" id="PTHR10828">
    <property type="entry name" value="M-PHASE INDUCER PHOSPHATASE DUAL SPECIFICITY PHOSPHATASE CDC25"/>
    <property type="match status" value="1"/>
</dbReference>
<dbReference type="InterPro" id="IPR000751">
    <property type="entry name" value="MPI_Phosphatase"/>
</dbReference>
<dbReference type="InterPro" id="IPR001763">
    <property type="entry name" value="Rhodanese-like_dom"/>
</dbReference>
<keyword evidence="11" id="KW-1185">Reference proteome</keyword>
<dbReference type="EMBL" id="JBEVYD010000005">
    <property type="protein sequence ID" value="KAL3232788.1"/>
    <property type="molecule type" value="Genomic_DNA"/>
</dbReference>
<dbReference type="Pfam" id="PF00581">
    <property type="entry name" value="Rhodanese"/>
    <property type="match status" value="1"/>
</dbReference>
<evidence type="ECO:0000313" key="10">
    <source>
        <dbReference type="EMBL" id="KAL3232788.1"/>
    </source>
</evidence>
<comment type="similarity">
    <text evidence="1 6">Belongs to the MPI phosphatase family.</text>
</comment>
<dbReference type="CDD" id="cd01530">
    <property type="entry name" value="Cdc25"/>
    <property type="match status" value="1"/>
</dbReference>
<keyword evidence="6" id="KW-0498">Mitosis</keyword>
<protein>
    <recommendedName>
        <fullName evidence="6">M-phase inducer phosphatase</fullName>
        <ecNumber evidence="6">3.1.3.48</ecNumber>
    </recommendedName>
</protein>
<evidence type="ECO:0000256" key="4">
    <source>
        <dbReference type="ARBA" id="ARBA00022912"/>
    </source>
</evidence>
<feature type="region of interest" description="Disordered" evidence="8">
    <location>
        <begin position="499"/>
        <end position="541"/>
    </location>
</feature>
<organism evidence="10 11">
    <name type="scientific">Nakaseomyces bracarensis</name>
    <dbReference type="NCBI Taxonomy" id="273131"/>
    <lineage>
        <taxon>Eukaryota</taxon>
        <taxon>Fungi</taxon>
        <taxon>Dikarya</taxon>
        <taxon>Ascomycota</taxon>
        <taxon>Saccharomycotina</taxon>
        <taxon>Saccharomycetes</taxon>
        <taxon>Saccharomycetales</taxon>
        <taxon>Saccharomycetaceae</taxon>
        <taxon>Nakaseomyces</taxon>
    </lineage>
</organism>
<feature type="domain" description="Rhodanese" evidence="9">
    <location>
        <begin position="276"/>
        <end position="380"/>
    </location>
</feature>
<dbReference type="PANTHER" id="PTHR10828:SF17">
    <property type="entry name" value="PROTEIN-TYROSINE-PHOSPHATASE"/>
    <property type="match status" value="1"/>
</dbReference>
<feature type="region of interest" description="Disordered" evidence="8">
    <location>
        <begin position="157"/>
        <end position="199"/>
    </location>
</feature>
<keyword evidence="3 6" id="KW-0378">Hydrolase</keyword>
<feature type="compositionally biased region" description="Low complexity" evidence="8">
    <location>
        <begin position="502"/>
        <end position="520"/>
    </location>
</feature>
<evidence type="ECO:0000256" key="3">
    <source>
        <dbReference type="ARBA" id="ARBA00022801"/>
    </source>
</evidence>
<evidence type="ECO:0000256" key="7">
    <source>
        <dbReference type="SAM" id="Coils"/>
    </source>
</evidence>
<keyword evidence="2 6" id="KW-0132">Cell division</keyword>
<comment type="function">
    <text evidence="6">Tyrosine protein phosphatase which functions as a dosage-dependent inducer of mitotic progression.</text>
</comment>
<accession>A0ABR4NVT1</accession>
<evidence type="ECO:0000256" key="2">
    <source>
        <dbReference type="ARBA" id="ARBA00022618"/>
    </source>
</evidence>
<dbReference type="InterPro" id="IPR036873">
    <property type="entry name" value="Rhodanese-like_dom_sf"/>
</dbReference>
<evidence type="ECO:0000259" key="9">
    <source>
        <dbReference type="PROSITE" id="PS50206"/>
    </source>
</evidence>
<reference evidence="10 11" key="1">
    <citation type="submission" date="2024-05" db="EMBL/GenBank/DDBJ databases">
        <title>Long read based assembly of the Candida bracarensis genome reveals expanded adhesin content.</title>
        <authorList>
            <person name="Marcet-Houben M."/>
            <person name="Ksiezopolska E."/>
            <person name="Gabaldon T."/>
        </authorList>
    </citation>
    <scope>NUCLEOTIDE SEQUENCE [LARGE SCALE GENOMIC DNA]</scope>
    <source>
        <strain evidence="10 11">CBM6</strain>
    </source>
</reference>
<feature type="compositionally biased region" description="Basic and acidic residues" evidence="8">
    <location>
        <begin position="439"/>
        <end position="455"/>
    </location>
</feature>
<dbReference type="EC" id="3.1.3.48" evidence="6"/>
<sequence>MSKNKETERNSGIFGDDSFSFQNLTKNSPFGYKNNIFKNVQNIFGRKSGHLSTKVKDEEQINVSPYYTDPDATITGDELPGSISEIPNPQDNILSSLDCQDIETSPIMKSKKTFESMVNSVGQENDEFDLCLKLPDLNDCSNDVLLSRSDEKRHKNLDYFPERSRSLQRRNSSLSSSSGRITRSYTGRSDSKLRSDSKMRSDSLRKIHALYELDQNRNYDFQDKKITTVTKRICKSSLEICNISTFQKDNCVSPMFPRITSNSLASLITNKTHEPYYKAYYIIDCRFEYEFQGGHIENAINIYSKERLESEFLQNYKDLPALLIFHCEFSNHRGPNLASHLRNCDRILNHENYPELCFPDIVILDGGYQDFFQKFPELCYPKSYISMNSTENLNNYEEEMNRFRKDRKKFTTRNNSLMKLASMSSNHSLVAEESTDTNIPHDDKSSRKLFYDDLSRPPVMKTSKNSRSISSTSSLLSFGLEPPPKLGLSKYLDANSVNSVGSSDIESTSSRMSTSHSYDSPRINYSSLESGGETESFHSYN</sequence>
<evidence type="ECO:0000256" key="8">
    <source>
        <dbReference type="SAM" id="MobiDB-lite"/>
    </source>
</evidence>
<dbReference type="SUPFAM" id="SSF52821">
    <property type="entry name" value="Rhodanese/Cell cycle control phosphatase"/>
    <property type="match status" value="1"/>
</dbReference>
<feature type="compositionally biased region" description="Low complexity" evidence="8">
    <location>
        <begin position="169"/>
        <end position="188"/>
    </location>
</feature>
<feature type="compositionally biased region" description="Basic and acidic residues" evidence="8">
    <location>
        <begin position="189"/>
        <end position="199"/>
    </location>
</feature>
<dbReference type="Gene3D" id="3.40.250.10">
    <property type="entry name" value="Rhodanese-like domain"/>
    <property type="match status" value="1"/>
</dbReference>
<gene>
    <name evidence="10" type="ORF">RNJ44_04704</name>
</gene>
<dbReference type="Proteomes" id="UP001623330">
    <property type="component" value="Unassembled WGS sequence"/>
</dbReference>
<keyword evidence="4 6" id="KW-0904">Protein phosphatase</keyword>
<comment type="caution">
    <text evidence="10">The sequence shown here is derived from an EMBL/GenBank/DDBJ whole genome shotgun (WGS) entry which is preliminary data.</text>
</comment>
<evidence type="ECO:0000313" key="11">
    <source>
        <dbReference type="Proteomes" id="UP001623330"/>
    </source>
</evidence>
<dbReference type="SMART" id="SM00450">
    <property type="entry name" value="RHOD"/>
    <property type="match status" value="1"/>
</dbReference>
<keyword evidence="5 6" id="KW-0131">Cell cycle</keyword>
<feature type="coiled-coil region" evidence="7">
    <location>
        <begin position="386"/>
        <end position="413"/>
    </location>
</feature>
<feature type="compositionally biased region" description="Low complexity" evidence="8">
    <location>
        <begin position="461"/>
        <end position="476"/>
    </location>
</feature>
<evidence type="ECO:0000256" key="6">
    <source>
        <dbReference type="RuleBase" id="RU368028"/>
    </source>
</evidence>